<reference evidence="1 2" key="1">
    <citation type="submission" date="2015-03" db="EMBL/GenBank/DDBJ databases">
        <authorList>
            <person name="Murphy D."/>
        </authorList>
    </citation>
    <scope>NUCLEOTIDE SEQUENCE [LARGE SCALE GENOMIC DNA]</scope>
    <source>
        <strain evidence="1 2">D16</strain>
    </source>
</reference>
<dbReference type="AlphaFoldDB" id="A0A0U1DND6"/>
<gene>
    <name evidence="1" type="ORF">BN970_04535</name>
</gene>
<name>A0A0U1DND6_9MYCO</name>
<dbReference type="EMBL" id="CTEF01000003">
    <property type="protein sequence ID" value="CQD19842.1"/>
    <property type="molecule type" value="Genomic_DNA"/>
</dbReference>
<accession>A0A0U1DND6</accession>
<proteinExistence type="predicted"/>
<organism evidence="1 2">
    <name type="scientific">Mycolicibacterium conceptionense</name>
    <dbReference type="NCBI Taxonomy" id="451644"/>
    <lineage>
        <taxon>Bacteria</taxon>
        <taxon>Bacillati</taxon>
        <taxon>Actinomycetota</taxon>
        <taxon>Actinomycetes</taxon>
        <taxon>Mycobacteriales</taxon>
        <taxon>Mycobacteriaceae</taxon>
        <taxon>Mycolicibacterium</taxon>
    </lineage>
</organism>
<sequence>MRRMKCSADGCDGHHIVESRCHYCDQPPKARGLCVSHYNKAHYICSHRTLPTYHVLTPEDVRAIRRLSASGVTQYELAARFGVTQASVSKVVRRKTWRNVG</sequence>
<protein>
    <submittedName>
        <fullName evidence="1">Uncharacterized protein</fullName>
    </submittedName>
</protein>
<dbReference type="Proteomes" id="UP000182227">
    <property type="component" value="Unassembled WGS sequence"/>
</dbReference>
<dbReference type="Gene3D" id="1.10.10.60">
    <property type="entry name" value="Homeodomain-like"/>
    <property type="match status" value="1"/>
</dbReference>
<evidence type="ECO:0000313" key="2">
    <source>
        <dbReference type="Proteomes" id="UP000182227"/>
    </source>
</evidence>
<evidence type="ECO:0000313" key="1">
    <source>
        <dbReference type="EMBL" id="CQD19842.1"/>
    </source>
</evidence>